<dbReference type="AlphaFoldDB" id="A0A1L8DNW7"/>
<protein>
    <submittedName>
        <fullName evidence="2">Putative secreted protein</fullName>
    </submittedName>
</protein>
<sequence>MLLLLLLLLHHLLSLYQVPLLDKLHCPLTVHMINCMLPLGCLCWLWTPKGTIVSSGILTHHLLLLLLLLLLRKHNAWPYVSLHHLRAYKTILLLLHHRILSHKLLLLLLLIRYPRACDNTIWLHTRCTHTMLWGR</sequence>
<accession>A0A1L8DNW7</accession>
<evidence type="ECO:0000313" key="2">
    <source>
        <dbReference type="EMBL" id="JAV08040.1"/>
    </source>
</evidence>
<dbReference type="EMBL" id="GFDF01006044">
    <property type="protein sequence ID" value="JAV08040.1"/>
    <property type="molecule type" value="Transcribed_RNA"/>
</dbReference>
<evidence type="ECO:0000256" key="1">
    <source>
        <dbReference type="SAM" id="SignalP"/>
    </source>
</evidence>
<feature type="signal peptide" evidence="1">
    <location>
        <begin position="1"/>
        <end position="17"/>
    </location>
</feature>
<feature type="chain" id="PRO_5012024397" evidence="1">
    <location>
        <begin position="18"/>
        <end position="135"/>
    </location>
</feature>
<proteinExistence type="predicted"/>
<keyword evidence="1" id="KW-0732">Signal</keyword>
<name>A0A1L8DNW7_9DIPT</name>
<reference evidence="2" key="1">
    <citation type="submission" date="2016-12" db="EMBL/GenBank/DDBJ databases">
        <title>An insight into the sialome and mialome of the sand fly, Nyssomyia neivai.</title>
        <authorList>
            <person name="Sebastian V."/>
            <person name="Goulart T.M."/>
            <person name="Oliveira W."/>
            <person name="Calvo E."/>
            <person name="Oliveira L.F."/>
            <person name="Pinto M.C."/>
            <person name="Rosselino A.M."/>
            <person name="Ribeiro J.M."/>
        </authorList>
    </citation>
    <scope>NUCLEOTIDE SEQUENCE</scope>
</reference>
<organism evidence="2">
    <name type="scientific">Nyssomyia neivai</name>
    <dbReference type="NCBI Taxonomy" id="330878"/>
    <lineage>
        <taxon>Eukaryota</taxon>
        <taxon>Metazoa</taxon>
        <taxon>Ecdysozoa</taxon>
        <taxon>Arthropoda</taxon>
        <taxon>Hexapoda</taxon>
        <taxon>Insecta</taxon>
        <taxon>Pterygota</taxon>
        <taxon>Neoptera</taxon>
        <taxon>Endopterygota</taxon>
        <taxon>Diptera</taxon>
        <taxon>Nematocera</taxon>
        <taxon>Psychodoidea</taxon>
        <taxon>Psychodidae</taxon>
        <taxon>Nyssomyia</taxon>
    </lineage>
</organism>